<dbReference type="InterPro" id="IPR016181">
    <property type="entry name" value="Acyl_CoA_acyltransferase"/>
</dbReference>
<dbReference type="AlphaFoldDB" id="A0A1E5LAD2"/>
<keyword evidence="2" id="KW-0012">Acyltransferase</keyword>
<accession>A0A1E5LAD2</accession>
<evidence type="ECO:0000313" key="5">
    <source>
        <dbReference type="Proteomes" id="UP000095255"/>
    </source>
</evidence>
<dbReference type="RefSeq" id="WP_069700887.1">
    <property type="nucleotide sequence ID" value="NZ_MJAT01000001.1"/>
</dbReference>
<evidence type="ECO:0000313" key="4">
    <source>
        <dbReference type="EMBL" id="OEH87009.1"/>
    </source>
</evidence>
<gene>
    <name evidence="4" type="ORF">BHU72_01775</name>
</gene>
<feature type="domain" description="N-acetyltransferase" evidence="3">
    <location>
        <begin position="5"/>
        <end position="151"/>
    </location>
</feature>
<proteinExistence type="predicted"/>
<dbReference type="CDD" id="cd04301">
    <property type="entry name" value="NAT_SF"/>
    <property type="match status" value="1"/>
</dbReference>
<dbReference type="Gene3D" id="3.40.630.30">
    <property type="match status" value="1"/>
</dbReference>
<dbReference type="Pfam" id="PF00583">
    <property type="entry name" value="Acetyltransf_1"/>
    <property type="match status" value="1"/>
</dbReference>
<keyword evidence="1 4" id="KW-0808">Transferase</keyword>
<dbReference type="OrthoDB" id="9797826at2"/>
<dbReference type="Proteomes" id="UP000095255">
    <property type="component" value="Unassembled WGS sequence"/>
</dbReference>
<keyword evidence="5" id="KW-1185">Reference proteome</keyword>
<name>A0A1E5LAD2_9FIRM</name>
<reference evidence="4 5" key="1">
    <citation type="submission" date="2016-09" db="EMBL/GenBank/DDBJ databases">
        <title>Desulfuribacillus arsenicus sp. nov., an obligately anaerobic, dissimilatory arsenic- and antimonate-reducing bacterium isolated from anoxic sediments.</title>
        <authorList>
            <person name="Abin C.A."/>
            <person name="Hollibaugh J.T."/>
        </authorList>
    </citation>
    <scope>NUCLEOTIDE SEQUENCE [LARGE SCALE GENOMIC DNA]</scope>
    <source>
        <strain evidence="4 5">MLFW-2</strain>
    </source>
</reference>
<sequence length="151" mass="17136">MTDTYKIRKAEQTDIPCLVNLLGILFSIEHDFTVDRYKQQQGLERMLADPERCCIMVCERNHHVIGMCTAQFVISTAEGGLSSIIEDLVVEQEYRGSGVGKKLLNAVEDWSLKNGAKRIQLVADKNNTPALDFYKKNGWNATQLICLHKNY</sequence>
<dbReference type="SUPFAM" id="SSF55729">
    <property type="entry name" value="Acyl-CoA N-acyltransferases (Nat)"/>
    <property type="match status" value="1"/>
</dbReference>
<evidence type="ECO:0000256" key="1">
    <source>
        <dbReference type="ARBA" id="ARBA00022679"/>
    </source>
</evidence>
<dbReference type="InterPro" id="IPR000182">
    <property type="entry name" value="GNAT_dom"/>
</dbReference>
<organism evidence="4 5">
    <name type="scientific">Desulfuribacillus stibiiarsenatis</name>
    <dbReference type="NCBI Taxonomy" id="1390249"/>
    <lineage>
        <taxon>Bacteria</taxon>
        <taxon>Bacillati</taxon>
        <taxon>Bacillota</taxon>
        <taxon>Desulfuribacillia</taxon>
        <taxon>Desulfuribacillales</taxon>
        <taxon>Desulfuribacillaceae</taxon>
        <taxon>Desulfuribacillus</taxon>
    </lineage>
</organism>
<dbReference type="PROSITE" id="PS51186">
    <property type="entry name" value="GNAT"/>
    <property type="match status" value="1"/>
</dbReference>
<evidence type="ECO:0000259" key="3">
    <source>
        <dbReference type="PROSITE" id="PS51186"/>
    </source>
</evidence>
<dbReference type="GO" id="GO:0016747">
    <property type="term" value="F:acyltransferase activity, transferring groups other than amino-acyl groups"/>
    <property type="evidence" value="ECO:0007669"/>
    <property type="project" value="InterPro"/>
</dbReference>
<evidence type="ECO:0000256" key="2">
    <source>
        <dbReference type="ARBA" id="ARBA00023315"/>
    </source>
</evidence>
<protein>
    <submittedName>
        <fullName evidence="4">GNAT family N-acetyltransferase</fullName>
    </submittedName>
</protein>
<dbReference type="EMBL" id="MJAT01000001">
    <property type="protein sequence ID" value="OEH87009.1"/>
    <property type="molecule type" value="Genomic_DNA"/>
</dbReference>
<dbReference type="PANTHER" id="PTHR43877">
    <property type="entry name" value="AMINOALKYLPHOSPHONATE N-ACETYLTRANSFERASE-RELATED-RELATED"/>
    <property type="match status" value="1"/>
</dbReference>
<dbReference type="InterPro" id="IPR050832">
    <property type="entry name" value="Bact_Acetyltransf"/>
</dbReference>
<dbReference type="PANTHER" id="PTHR43877:SF2">
    <property type="entry name" value="AMINOALKYLPHOSPHONATE N-ACETYLTRANSFERASE-RELATED"/>
    <property type="match status" value="1"/>
</dbReference>
<dbReference type="STRING" id="1390249.BHU72_01775"/>
<comment type="caution">
    <text evidence="4">The sequence shown here is derived from an EMBL/GenBank/DDBJ whole genome shotgun (WGS) entry which is preliminary data.</text>
</comment>